<gene>
    <name evidence="3" type="ORF">FB474_1862</name>
</gene>
<dbReference type="EMBL" id="VFOQ01000001">
    <property type="protein sequence ID" value="TQL60467.1"/>
    <property type="molecule type" value="Genomic_DNA"/>
</dbReference>
<evidence type="ECO:0000256" key="1">
    <source>
        <dbReference type="SAM" id="MobiDB-lite"/>
    </source>
</evidence>
<sequence length="318" mass="33428">MPEVEPQYRIDRPGGSLGVHDLTLPQGEPRGSEQDRPLVLALRGITANALSWRMVADALGDRLGPGSARVLAPDLRGRACSRDITGPWGLDAHVADVIGVADAFGAREVVLLGHSMGAFVAALTAARHPDRVRAAVLVDGGLSLPVPAKTDIDAALTAVIGPAMQRLSMRFADEQAYLAFWEPHPAMKGILADPVGAATLHRYLRHDLVQDGPEVVSSCILDAVRADGRDLLASPEVHAAVGATVAAGVPVELLWAQRGLMDEPQGLYDEQRLAALGVPEQVRVTGVSGANHYSVILAPDGVEAVTAAVQRQLVSQPA</sequence>
<dbReference type="SUPFAM" id="SSF53474">
    <property type="entry name" value="alpha/beta-Hydrolases"/>
    <property type="match status" value="1"/>
</dbReference>
<dbReference type="InterPro" id="IPR050266">
    <property type="entry name" value="AB_hydrolase_sf"/>
</dbReference>
<proteinExistence type="predicted"/>
<feature type="domain" description="AB hydrolase-1" evidence="2">
    <location>
        <begin position="37"/>
        <end position="154"/>
    </location>
</feature>
<dbReference type="GO" id="GO:0016020">
    <property type="term" value="C:membrane"/>
    <property type="evidence" value="ECO:0007669"/>
    <property type="project" value="TreeGrafter"/>
</dbReference>
<dbReference type="Pfam" id="PF00561">
    <property type="entry name" value="Abhydrolase_1"/>
    <property type="match status" value="1"/>
</dbReference>
<organism evidence="3 4">
    <name type="scientific">Oryzihumus leptocrescens</name>
    <dbReference type="NCBI Taxonomy" id="297536"/>
    <lineage>
        <taxon>Bacteria</taxon>
        <taxon>Bacillati</taxon>
        <taxon>Actinomycetota</taxon>
        <taxon>Actinomycetes</taxon>
        <taxon>Micrococcales</taxon>
        <taxon>Intrasporangiaceae</taxon>
        <taxon>Oryzihumus</taxon>
    </lineage>
</organism>
<protein>
    <submittedName>
        <fullName evidence="3">Pimeloyl-ACP methyl ester carboxylesterase</fullName>
    </submittedName>
</protein>
<name>A0A542ZJD6_9MICO</name>
<dbReference type="InterPro" id="IPR000073">
    <property type="entry name" value="AB_hydrolase_1"/>
</dbReference>
<keyword evidence="4" id="KW-1185">Reference proteome</keyword>
<dbReference type="OrthoDB" id="63962at2"/>
<dbReference type="Proteomes" id="UP000319514">
    <property type="component" value="Unassembled WGS sequence"/>
</dbReference>
<dbReference type="Gene3D" id="3.40.50.1820">
    <property type="entry name" value="alpha/beta hydrolase"/>
    <property type="match status" value="1"/>
</dbReference>
<feature type="region of interest" description="Disordered" evidence="1">
    <location>
        <begin position="1"/>
        <end position="34"/>
    </location>
</feature>
<dbReference type="PRINTS" id="PR00111">
    <property type="entry name" value="ABHYDROLASE"/>
</dbReference>
<dbReference type="PANTHER" id="PTHR43798:SF33">
    <property type="entry name" value="HYDROLASE, PUTATIVE (AFU_ORTHOLOGUE AFUA_2G14860)-RELATED"/>
    <property type="match status" value="1"/>
</dbReference>
<feature type="compositionally biased region" description="Basic and acidic residues" evidence="1">
    <location>
        <begin position="1"/>
        <end position="12"/>
    </location>
</feature>
<dbReference type="PANTHER" id="PTHR43798">
    <property type="entry name" value="MONOACYLGLYCEROL LIPASE"/>
    <property type="match status" value="1"/>
</dbReference>
<comment type="caution">
    <text evidence="3">The sequence shown here is derived from an EMBL/GenBank/DDBJ whole genome shotgun (WGS) entry which is preliminary data.</text>
</comment>
<accession>A0A542ZJD6</accession>
<dbReference type="InterPro" id="IPR029058">
    <property type="entry name" value="AB_hydrolase_fold"/>
</dbReference>
<dbReference type="RefSeq" id="WP_141788364.1">
    <property type="nucleotide sequence ID" value="NZ_BAAAKX010000021.1"/>
</dbReference>
<evidence type="ECO:0000313" key="3">
    <source>
        <dbReference type="EMBL" id="TQL60467.1"/>
    </source>
</evidence>
<dbReference type="GO" id="GO:0003824">
    <property type="term" value="F:catalytic activity"/>
    <property type="evidence" value="ECO:0007669"/>
    <property type="project" value="UniProtKB-ARBA"/>
</dbReference>
<dbReference type="AlphaFoldDB" id="A0A542ZJD6"/>
<evidence type="ECO:0000313" key="4">
    <source>
        <dbReference type="Proteomes" id="UP000319514"/>
    </source>
</evidence>
<evidence type="ECO:0000259" key="2">
    <source>
        <dbReference type="Pfam" id="PF00561"/>
    </source>
</evidence>
<reference evidence="3 4" key="1">
    <citation type="submission" date="2019-06" db="EMBL/GenBank/DDBJ databases">
        <title>Sequencing the genomes of 1000 actinobacteria strains.</title>
        <authorList>
            <person name="Klenk H.-P."/>
        </authorList>
    </citation>
    <scope>NUCLEOTIDE SEQUENCE [LARGE SCALE GENOMIC DNA]</scope>
    <source>
        <strain evidence="3 4">DSM 18082</strain>
    </source>
</reference>